<feature type="transmembrane region" description="Helical" evidence="8">
    <location>
        <begin position="282"/>
        <end position="305"/>
    </location>
</feature>
<accession>A0ABV9NST0</accession>
<dbReference type="Gene3D" id="1.20.1530.20">
    <property type="match status" value="1"/>
</dbReference>
<evidence type="ECO:0000256" key="1">
    <source>
        <dbReference type="ARBA" id="ARBA00004651"/>
    </source>
</evidence>
<proteinExistence type="inferred from homology"/>
<evidence type="ECO:0000256" key="7">
    <source>
        <dbReference type="ARBA" id="ARBA00023136"/>
    </source>
</evidence>
<dbReference type="InterPro" id="IPR038770">
    <property type="entry name" value="Na+/solute_symporter_sf"/>
</dbReference>
<dbReference type="InterPro" id="IPR004776">
    <property type="entry name" value="Mem_transp_PIN-like"/>
</dbReference>
<name>A0ABV9NST0_9BACI</name>
<reference evidence="10" key="1">
    <citation type="journal article" date="2019" name="Int. J. Syst. Evol. Microbiol.">
        <title>The Global Catalogue of Microorganisms (GCM) 10K type strain sequencing project: providing services to taxonomists for standard genome sequencing and annotation.</title>
        <authorList>
            <consortium name="The Broad Institute Genomics Platform"/>
            <consortium name="The Broad Institute Genome Sequencing Center for Infectious Disease"/>
            <person name="Wu L."/>
            <person name="Ma J."/>
        </authorList>
    </citation>
    <scope>NUCLEOTIDE SEQUENCE [LARGE SCALE GENOMIC DNA]</scope>
    <source>
        <strain evidence="10">JCM 12165</strain>
    </source>
</reference>
<protein>
    <submittedName>
        <fullName evidence="9">AEC family transporter</fullName>
    </submittedName>
</protein>
<dbReference type="PANTHER" id="PTHR36838">
    <property type="entry name" value="AUXIN EFFLUX CARRIER FAMILY PROTEIN"/>
    <property type="match status" value="1"/>
</dbReference>
<evidence type="ECO:0000256" key="4">
    <source>
        <dbReference type="ARBA" id="ARBA00022475"/>
    </source>
</evidence>
<keyword evidence="4" id="KW-1003">Cell membrane</keyword>
<keyword evidence="5 8" id="KW-0812">Transmembrane</keyword>
<organism evidence="9 10">
    <name type="scientific">Bacillus daqingensis</name>
    <dbReference type="NCBI Taxonomy" id="872396"/>
    <lineage>
        <taxon>Bacteria</taxon>
        <taxon>Bacillati</taxon>
        <taxon>Bacillota</taxon>
        <taxon>Bacilli</taxon>
        <taxon>Bacillales</taxon>
        <taxon>Bacillaceae</taxon>
        <taxon>Bacillus</taxon>
    </lineage>
</organism>
<keyword evidence="6 8" id="KW-1133">Transmembrane helix</keyword>
<dbReference type="RefSeq" id="WP_377907844.1">
    <property type="nucleotide sequence ID" value="NZ_JBHSGK010000003.1"/>
</dbReference>
<dbReference type="PANTHER" id="PTHR36838:SF1">
    <property type="entry name" value="SLR1864 PROTEIN"/>
    <property type="match status" value="1"/>
</dbReference>
<dbReference type="EMBL" id="JBHSGK010000003">
    <property type="protein sequence ID" value="MFC4735217.1"/>
    <property type="molecule type" value="Genomic_DNA"/>
</dbReference>
<keyword evidence="7 8" id="KW-0472">Membrane</keyword>
<dbReference type="Pfam" id="PF03547">
    <property type="entry name" value="Mem_trans"/>
    <property type="match status" value="1"/>
</dbReference>
<feature type="transmembrane region" description="Helical" evidence="8">
    <location>
        <begin position="115"/>
        <end position="136"/>
    </location>
</feature>
<evidence type="ECO:0000313" key="10">
    <source>
        <dbReference type="Proteomes" id="UP001595896"/>
    </source>
</evidence>
<feature type="transmembrane region" description="Helical" evidence="8">
    <location>
        <begin position="220"/>
        <end position="245"/>
    </location>
</feature>
<comment type="similarity">
    <text evidence="2">Belongs to the auxin efflux carrier (TC 2.A.69) family.</text>
</comment>
<comment type="caution">
    <text evidence="9">The sequence shown here is derived from an EMBL/GenBank/DDBJ whole genome shotgun (WGS) entry which is preliminary data.</text>
</comment>
<keyword evidence="10" id="KW-1185">Reference proteome</keyword>
<evidence type="ECO:0000256" key="5">
    <source>
        <dbReference type="ARBA" id="ARBA00022692"/>
    </source>
</evidence>
<evidence type="ECO:0000256" key="2">
    <source>
        <dbReference type="ARBA" id="ARBA00010145"/>
    </source>
</evidence>
<evidence type="ECO:0000256" key="8">
    <source>
        <dbReference type="SAM" id="Phobius"/>
    </source>
</evidence>
<dbReference type="Proteomes" id="UP001595896">
    <property type="component" value="Unassembled WGS sequence"/>
</dbReference>
<gene>
    <name evidence="9" type="ORF">ACFO4L_01350</name>
</gene>
<feature type="transmembrane region" description="Helical" evidence="8">
    <location>
        <begin position="64"/>
        <end position="83"/>
    </location>
</feature>
<evidence type="ECO:0000256" key="3">
    <source>
        <dbReference type="ARBA" id="ARBA00022448"/>
    </source>
</evidence>
<feature type="transmembrane region" description="Helical" evidence="8">
    <location>
        <begin position="156"/>
        <end position="182"/>
    </location>
</feature>
<comment type="subcellular location">
    <subcellularLocation>
        <location evidence="1">Cell membrane</location>
        <topology evidence="1">Multi-pass membrane protein</topology>
    </subcellularLocation>
</comment>
<feature type="transmembrane region" description="Helical" evidence="8">
    <location>
        <begin position="34"/>
        <end position="52"/>
    </location>
</feature>
<evidence type="ECO:0000256" key="6">
    <source>
        <dbReference type="ARBA" id="ARBA00022989"/>
    </source>
</evidence>
<sequence>MIVEIAIQVMFPILALAGAGAFFQRWFQLDLGTLSRLLTYFFLPAVVFTTISTQEMDSSLLLDVGAFLFIQFLLLAGMSRLICRLTGMDPKLAPTFKNSVVLMNSGNFGLPVSQLVFAGTAGVSIQVIVLLFQNFLTYTYGLFQAASSTADTMKTAVMQLLKIPVLYALAAAVIVQLTGISLPDPVMIPLEQTADAFIALALFTLGAQVAYPALRQLSLLFFAAVIARLIFAPLLGLGIIFLLGIDGLTAQALLIASAFPMSRNSALFALEYDNYPEFAAQGVLISTILSMFTVSFFIYLAQLLFA</sequence>
<feature type="transmembrane region" description="Helical" evidence="8">
    <location>
        <begin position="6"/>
        <end position="27"/>
    </location>
</feature>
<feature type="transmembrane region" description="Helical" evidence="8">
    <location>
        <begin position="194"/>
        <end position="214"/>
    </location>
</feature>
<keyword evidence="3" id="KW-0813">Transport</keyword>
<evidence type="ECO:0000313" key="9">
    <source>
        <dbReference type="EMBL" id="MFC4735217.1"/>
    </source>
</evidence>